<reference evidence="2 3" key="1">
    <citation type="submission" date="2020-06" db="EMBL/GenBank/DDBJ databases">
        <title>Actinomadura xiongansis sp. nov., isolated from soil of Baiyangdian.</title>
        <authorList>
            <person name="Zhang X."/>
        </authorList>
    </citation>
    <scope>NUCLEOTIDE SEQUENCE [LARGE SCALE GENOMIC DNA]</scope>
    <source>
        <strain evidence="2 3">HBUM206468</strain>
    </source>
</reference>
<proteinExistence type="predicted"/>
<organism evidence="2 3">
    <name type="scientific">Actinomadura alba</name>
    <dbReference type="NCBI Taxonomy" id="406431"/>
    <lineage>
        <taxon>Bacteria</taxon>
        <taxon>Bacillati</taxon>
        <taxon>Actinomycetota</taxon>
        <taxon>Actinomycetes</taxon>
        <taxon>Streptosporangiales</taxon>
        <taxon>Thermomonosporaceae</taxon>
        <taxon>Actinomadura</taxon>
    </lineage>
</organism>
<dbReference type="Pfam" id="PF04149">
    <property type="entry name" value="DUF397"/>
    <property type="match status" value="1"/>
</dbReference>
<gene>
    <name evidence="2" type="ORF">HKK74_08325</name>
</gene>
<evidence type="ECO:0000313" key="3">
    <source>
        <dbReference type="Proteomes" id="UP000805614"/>
    </source>
</evidence>
<dbReference type="InterPro" id="IPR007278">
    <property type="entry name" value="DUF397"/>
</dbReference>
<dbReference type="EMBL" id="JABVEC010000004">
    <property type="protein sequence ID" value="MBC6465499.1"/>
    <property type="molecule type" value="Genomic_DNA"/>
</dbReference>
<name>A0ABR7LKY3_9ACTN</name>
<evidence type="ECO:0000313" key="2">
    <source>
        <dbReference type="EMBL" id="MBC6465499.1"/>
    </source>
</evidence>
<sequence length="74" mass="8320">MNGTSSSCVEVAQIPEPFGVRDSKNPTQAACRCRWTTCPSARRVKRSELDFRRRTPRALTHRIRQSLGDAKSMG</sequence>
<protein>
    <submittedName>
        <fullName evidence="2">DUF397 domain-containing protein</fullName>
    </submittedName>
</protein>
<accession>A0ABR7LKY3</accession>
<keyword evidence="3" id="KW-1185">Reference proteome</keyword>
<comment type="caution">
    <text evidence="2">The sequence shown here is derived from an EMBL/GenBank/DDBJ whole genome shotgun (WGS) entry which is preliminary data.</text>
</comment>
<evidence type="ECO:0000259" key="1">
    <source>
        <dbReference type="Pfam" id="PF04149"/>
    </source>
</evidence>
<feature type="domain" description="DUF397" evidence="1">
    <location>
        <begin position="3"/>
        <end position="30"/>
    </location>
</feature>
<dbReference type="Proteomes" id="UP000805614">
    <property type="component" value="Unassembled WGS sequence"/>
</dbReference>